<dbReference type="InterPro" id="IPR052907">
    <property type="entry name" value="Beta-lactamase/esterase"/>
</dbReference>
<organism evidence="2 3">
    <name type="scientific">Geodermatophilus sabuli</name>
    <dbReference type="NCBI Taxonomy" id="1564158"/>
    <lineage>
        <taxon>Bacteria</taxon>
        <taxon>Bacillati</taxon>
        <taxon>Actinomycetota</taxon>
        <taxon>Actinomycetes</taxon>
        <taxon>Geodermatophilales</taxon>
        <taxon>Geodermatophilaceae</taxon>
        <taxon>Geodermatophilus</taxon>
    </lineage>
</organism>
<accession>A0A285EAG1</accession>
<evidence type="ECO:0000259" key="1">
    <source>
        <dbReference type="Pfam" id="PF00144"/>
    </source>
</evidence>
<gene>
    <name evidence="2" type="ORF">SAMN06893097_103231</name>
</gene>
<dbReference type="PANTHER" id="PTHR43319:SF3">
    <property type="entry name" value="BETA-LACTAMASE-RELATED DOMAIN-CONTAINING PROTEIN"/>
    <property type="match status" value="1"/>
</dbReference>
<dbReference type="OrthoDB" id="9809635at2"/>
<name>A0A285EAG1_9ACTN</name>
<proteinExistence type="predicted"/>
<dbReference type="EMBL" id="OBDO01000003">
    <property type="protein sequence ID" value="SNX96062.1"/>
    <property type="molecule type" value="Genomic_DNA"/>
</dbReference>
<evidence type="ECO:0000313" key="2">
    <source>
        <dbReference type="EMBL" id="SNX96062.1"/>
    </source>
</evidence>
<dbReference type="InterPro" id="IPR012338">
    <property type="entry name" value="Beta-lactam/transpept-like"/>
</dbReference>
<keyword evidence="3" id="KW-1185">Reference proteome</keyword>
<dbReference type="InterPro" id="IPR001466">
    <property type="entry name" value="Beta-lactam-related"/>
</dbReference>
<dbReference type="SUPFAM" id="SSF56601">
    <property type="entry name" value="beta-lactamase/transpeptidase-like"/>
    <property type="match status" value="1"/>
</dbReference>
<reference evidence="2 3" key="1">
    <citation type="submission" date="2017-09" db="EMBL/GenBank/DDBJ databases">
        <authorList>
            <person name="Ehlers B."/>
            <person name="Leendertz F.H."/>
        </authorList>
    </citation>
    <scope>NUCLEOTIDE SEQUENCE [LARGE SCALE GENOMIC DNA]</scope>
    <source>
        <strain evidence="2 3">DSM 46844</strain>
    </source>
</reference>
<protein>
    <submittedName>
        <fullName evidence="2">CubicO group peptidase, beta-lactamase class C family</fullName>
    </submittedName>
</protein>
<dbReference type="Proteomes" id="UP000219514">
    <property type="component" value="Unassembled WGS sequence"/>
</dbReference>
<dbReference type="PANTHER" id="PTHR43319">
    <property type="entry name" value="BETA-LACTAMASE-RELATED"/>
    <property type="match status" value="1"/>
</dbReference>
<evidence type="ECO:0000313" key="3">
    <source>
        <dbReference type="Proteomes" id="UP000219514"/>
    </source>
</evidence>
<dbReference type="Pfam" id="PF00144">
    <property type="entry name" value="Beta-lactamase"/>
    <property type="match status" value="1"/>
</dbReference>
<sequence length="449" mass="47771">MVLAPLIDGGNEVVVPLTPWIALPSVVRRTAHDEGSEPAAPGCGAKRQVVDMGTGTVESSSIGGFVEAGFEAVRDAFAAAAAQPGGAAFAAYKDGQLVVDLWLGEAAPGRPWQEDTPAVIMSATKGIAALAGHILVDRGLLDLDEPVATYWPEFAAAGKTAVLVRHVFAHTSGVITVPGYVDFMRPDGTGWDQEDEIVRRIAGATPLWEPGTKATYHALTYGWMMDELIRRITGKSVRDVIRDEITTPLGIDISIGAEEGSSLGERRAHVISPPRATEQQPDRFAFEQAFTSPDTPLGQSVLADGTSNVVLELERFMNDGPGITVPLSGTDGISTARDLARMYQLLAQGGELDGVRLLSQEAVQKAGSVQFDGPDEIWGMPTRWALGFQLSGAMGMRFGLADSGFGHPGQGGQYGWADPDRGLSFAFVRSYLGLEFDLAAMDALYEAIR</sequence>
<dbReference type="AlphaFoldDB" id="A0A285EAG1"/>
<feature type="domain" description="Beta-lactamase-related" evidence="1">
    <location>
        <begin position="80"/>
        <end position="432"/>
    </location>
</feature>
<dbReference type="Gene3D" id="3.40.710.10">
    <property type="entry name" value="DD-peptidase/beta-lactamase superfamily"/>
    <property type="match status" value="1"/>
</dbReference>